<gene>
    <name evidence="1" type="ORF">KL86DPRO_10427</name>
</gene>
<dbReference type="AlphaFoldDB" id="A0A212J069"/>
<dbReference type="AntiFam" id="ANF00012">
    <property type="entry name" value="tRNA translation"/>
</dbReference>
<organism evidence="1">
    <name type="scientific">uncultured delta proteobacterium</name>
    <dbReference type="NCBI Taxonomy" id="34034"/>
    <lineage>
        <taxon>Bacteria</taxon>
        <taxon>Deltaproteobacteria</taxon>
        <taxon>environmental samples</taxon>
    </lineage>
</organism>
<protein>
    <submittedName>
        <fullName evidence="1">Uncharacterized protein</fullName>
    </submittedName>
</protein>
<evidence type="ECO:0000313" key="1">
    <source>
        <dbReference type="EMBL" id="SBV92830.1"/>
    </source>
</evidence>
<sequence>MKSSPGGGGGDRTHGLKLAKLAALRDRSSSKALLAPLRERLTPFLRTCTHGGGGGDRTHDIQLAKLALSQLSYTP</sequence>
<accession>A0A212J069</accession>
<proteinExistence type="predicted"/>
<reference evidence="1" key="1">
    <citation type="submission" date="2016-04" db="EMBL/GenBank/DDBJ databases">
        <authorList>
            <person name="Evans L.H."/>
            <person name="Alamgir A."/>
            <person name="Owens N."/>
            <person name="Weber N.D."/>
            <person name="Virtaneva K."/>
            <person name="Barbian K."/>
            <person name="Babar A."/>
            <person name="Rosenke K."/>
        </authorList>
    </citation>
    <scope>NUCLEOTIDE SEQUENCE</scope>
    <source>
        <strain evidence="1">86</strain>
    </source>
</reference>
<name>A0A212J069_9DELT</name>
<dbReference type="EMBL" id="FLUQ01000001">
    <property type="protein sequence ID" value="SBV92830.1"/>
    <property type="molecule type" value="Genomic_DNA"/>
</dbReference>